<comment type="caution">
    <text evidence="3">The sequence shown here is derived from an EMBL/GenBank/DDBJ whole genome shotgun (WGS) entry which is preliminary data.</text>
</comment>
<name>A0A9W7BT34_9STRA</name>
<gene>
    <name evidence="3" type="ORF">TrST_g3826</name>
</gene>
<proteinExistence type="predicted"/>
<evidence type="ECO:0000313" key="4">
    <source>
        <dbReference type="Proteomes" id="UP001165085"/>
    </source>
</evidence>
<protein>
    <submittedName>
        <fullName evidence="3">Uncharacterized protein</fullName>
    </submittedName>
</protein>
<keyword evidence="1" id="KW-0677">Repeat</keyword>
<dbReference type="OrthoDB" id="270720at2759"/>
<dbReference type="PANTHER" id="PTHR23084">
    <property type="entry name" value="PHOSPHATIDYLINOSITOL-4-PHOSPHATE 5-KINASE RELATED"/>
    <property type="match status" value="1"/>
</dbReference>
<dbReference type="EMBL" id="BRXY01000407">
    <property type="protein sequence ID" value="GMH92979.1"/>
    <property type="molecule type" value="Genomic_DNA"/>
</dbReference>
<evidence type="ECO:0000313" key="3">
    <source>
        <dbReference type="EMBL" id="GMH92979.1"/>
    </source>
</evidence>
<evidence type="ECO:0000256" key="2">
    <source>
        <dbReference type="SAM" id="Coils"/>
    </source>
</evidence>
<dbReference type="Proteomes" id="UP001165085">
    <property type="component" value="Unassembled WGS sequence"/>
</dbReference>
<dbReference type="PANTHER" id="PTHR23084:SF263">
    <property type="entry name" value="MORN REPEAT-CONTAINING PROTEIN 1"/>
    <property type="match status" value="1"/>
</dbReference>
<sequence length="817" mass="93738">MAEIDYNATKINLIKHENIEAPGIHLKSVAREAERKDKWENELIRISVLDNDGNERPGCTWRLPRHKCTPDFLQEIINRSPAAEDPDGCLIEFLRDSAGVDLIWPDRMQQDCNPKPFSYYVVKKFVTEAYDASTDAHYSGDLRVMLKNVPMKTVNERYPVKMEDIRAWVLAGVIEEDSFVQKYVKKVDKLAKAMDIMTKRIKSTASQPVYDDRGKEIFGETADKEREDRYLDMSREREKIEEEHDHAKKEVETAMSQRIASKLTLKRGNVDEASSKCTWVLHFSGINKARFENLVAHKTDWNGIRLAVGWSGRPAYTCRGTMPDGSKPFIPDLRDFLVNMHGVRVTRLEDGFGTFQELDRQSTDIRGKRFQFYHGTFKEGLKHGYGIWYTDEGIYSGQVKDNQPQGKGRMDYANGDSCTGEFKIRAGHKDSLLGENPYARGEPNGKCTRTFADGSFYEGEMKDGKVHGEGSYINAMGERYDGGFKNGYFHGKGRFITVAGEVLEGDFDMGLLHGYGSLTNSRNDRYEGAFDFGEKHGKGMEVFNNGNQFIGFYQDGLRLWHGEMYYGNVKEKKGKRGEIMLQFDCKHEGPWRAGMMRSNGCVTYTVTRNAWPSINKRHPRYPFLSNLKDKEDQANKRQNKHKKKAYDIDRMLRKEIERKKTKVFQQQRHLAKKNMYYAREYPEGLNDGVLEGAEAFRKSRIENMVNKQLKVAEPPSSIEEADIKPGLNAAEAKVMKKKVPRLFLASQELEKKVVEELGEQPRKTILSKLLQSDFEEMEERRHFINIDRTTANITNMVDAMYKKMNSIAEDGGGDGDK</sequence>
<organism evidence="3 4">
    <name type="scientific">Triparma strigata</name>
    <dbReference type="NCBI Taxonomy" id="1606541"/>
    <lineage>
        <taxon>Eukaryota</taxon>
        <taxon>Sar</taxon>
        <taxon>Stramenopiles</taxon>
        <taxon>Ochrophyta</taxon>
        <taxon>Bolidophyceae</taxon>
        <taxon>Parmales</taxon>
        <taxon>Triparmaceae</taxon>
        <taxon>Triparma</taxon>
    </lineage>
</organism>
<evidence type="ECO:0000256" key="1">
    <source>
        <dbReference type="ARBA" id="ARBA00022737"/>
    </source>
</evidence>
<dbReference type="Gene3D" id="2.20.110.10">
    <property type="entry name" value="Histone H3 K4-specific methyltransferase SET7/9 N-terminal domain"/>
    <property type="match status" value="3"/>
</dbReference>
<dbReference type="Pfam" id="PF02493">
    <property type="entry name" value="MORN"/>
    <property type="match status" value="7"/>
</dbReference>
<feature type="coiled-coil region" evidence="2">
    <location>
        <begin position="230"/>
        <end position="257"/>
    </location>
</feature>
<dbReference type="InterPro" id="IPR003409">
    <property type="entry name" value="MORN"/>
</dbReference>
<reference evidence="4" key="1">
    <citation type="journal article" date="2023" name="Commun. Biol.">
        <title>Genome analysis of Parmales, the sister group of diatoms, reveals the evolutionary specialization of diatoms from phago-mixotrophs to photoautotrophs.</title>
        <authorList>
            <person name="Ban H."/>
            <person name="Sato S."/>
            <person name="Yoshikawa S."/>
            <person name="Yamada K."/>
            <person name="Nakamura Y."/>
            <person name="Ichinomiya M."/>
            <person name="Sato N."/>
            <person name="Blanc-Mathieu R."/>
            <person name="Endo H."/>
            <person name="Kuwata A."/>
            <person name="Ogata H."/>
        </authorList>
    </citation>
    <scope>NUCLEOTIDE SEQUENCE [LARGE SCALE GENOMIC DNA]</scope>
    <source>
        <strain evidence="4">NIES 3701</strain>
    </source>
</reference>
<dbReference type="SUPFAM" id="SSF82185">
    <property type="entry name" value="Histone H3 K4-specific methyltransferase SET7/9 N-terminal domain"/>
    <property type="match status" value="3"/>
</dbReference>
<dbReference type="AlphaFoldDB" id="A0A9W7BT34"/>
<keyword evidence="2" id="KW-0175">Coiled coil</keyword>
<accession>A0A9W7BT34</accession>
<keyword evidence="4" id="KW-1185">Reference proteome</keyword>
<dbReference type="SMART" id="SM00698">
    <property type="entry name" value="MORN"/>
    <property type="match status" value="6"/>
</dbReference>